<reference evidence="1 2" key="1">
    <citation type="submission" date="2024-04" db="EMBL/GenBank/DDBJ databases">
        <title>Defined microbial consortia suppress multidrug-resistant proinflammatory Enterobacteriaceae via ecological control.</title>
        <authorList>
            <person name="Furuichi M."/>
            <person name="Kawaguchi T."/>
            <person name="Pust M."/>
            <person name="Yasuma K."/>
            <person name="Plichta D."/>
            <person name="Hasegawa N."/>
            <person name="Ohya T."/>
            <person name="Bhattarai S."/>
            <person name="Sasajima S."/>
            <person name="Aoto Y."/>
            <person name="Tuganbaev T."/>
            <person name="Yaginuma M."/>
            <person name="Ueda M."/>
            <person name="Okahashi N."/>
            <person name="Amafuji K."/>
            <person name="Kiridooshi Y."/>
            <person name="Sugita K."/>
            <person name="Strazar M."/>
            <person name="Skelly A."/>
            <person name="Suda W."/>
            <person name="Hattori M."/>
            <person name="Nakamoto N."/>
            <person name="Caballero S."/>
            <person name="Norman J."/>
            <person name="Olle B."/>
            <person name="Tanoue T."/>
            <person name="Arita M."/>
            <person name="Bucci V."/>
            <person name="Atarashi K."/>
            <person name="Xavier R."/>
            <person name="Honda K."/>
        </authorList>
    </citation>
    <scope>NUCLEOTIDE SEQUENCE [LARGE SCALE GENOMIC DNA]</scope>
    <source>
        <strain evidence="2">k04-0078-D8-1</strain>
    </source>
</reference>
<dbReference type="RefSeq" id="WP_390407055.1">
    <property type="nucleotide sequence ID" value="NZ_BAABYW010000001.1"/>
</dbReference>
<dbReference type="InterPro" id="IPR042099">
    <property type="entry name" value="ANL_N_sf"/>
</dbReference>
<protein>
    <recommendedName>
        <fullName evidence="3">Phenylacetate--CoA ligase</fullName>
    </recommendedName>
</protein>
<dbReference type="EMBL" id="BAABYW010000001">
    <property type="protein sequence ID" value="GAA6409401.1"/>
    <property type="molecule type" value="Genomic_DNA"/>
</dbReference>
<sequence length="72" mass="8643">MNYVKTLLDLYRLKRQAKLDAKRMRVLQEKKLRTMLHYAWENSAYYKRTFEAAGITEEQLDDLPLSCFPTID</sequence>
<name>A0ABQ0BD78_9FIRM</name>
<accession>A0ABQ0BD78</accession>
<evidence type="ECO:0000313" key="2">
    <source>
        <dbReference type="Proteomes" id="UP001600943"/>
    </source>
</evidence>
<evidence type="ECO:0008006" key="3">
    <source>
        <dbReference type="Google" id="ProtNLM"/>
    </source>
</evidence>
<keyword evidence="2" id="KW-1185">Reference proteome</keyword>
<organism evidence="1 2">
    <name type="scientific">Blautia hominis</name>
    <dbReference type="NCBI Taxonomy" id="2025493"/>
    <lineage>
        <taxon>Bacteria</taxon>
        <taxon>Bacillati</taxon>
        <taxon>Bacillota</taxon>
        <taxon>Clostridia</taxon>
        <taxon>Lachnospirales</taxon>
        <taxon>Lachnospiraceae</taxon>
        <taxon>Blautia</taxon>
    </lineage>
</organism>
<evidence type="ECO:0000313" key="1">
    <source>
        <dbReference type="EMBL" id="GAA6409401.1"/>
    </source>
</evidence>
<comment type="caution">
    <text evidence="1">The sequence shown here is derived from an EMBL/GenBank/DDBJ whole genome shotgun (WGS) entry which is preliminary data.</text>
</comment>
<gene>
    <name evidence="1" type="ORF">K040078D81_35180</name>
</gene>
<dbReference type="Gene3D" id="3.40.50.12780">
    <property type="entry name" value="N-terminal domain of ligase-like"/>
    <property type="match status" value="1"/>
</dbReference>
<proteinExistence type="predicted"/>
<dbReference type="Proteomes" id="UP001600943">
    <property type="component" value="Unassembled WGS sequence"/>
</dbReference>